<accession>A0A516PXD8</accession>
<dbReference type="RefSeq" id="WP_143985779.1">
    <property type="nucleotide sequence ID" value="NZ_CP041692.1"/>
</dbReference>
<dbReference type="Gene3D" id="2.30.110.10">
    <property type="entry name" value="Electron Transport, Fmn-binding Protein, Chain A"/>
    <property type="match status" value="1"/>
</dbReference>
<dbReference type="EMBL" id="CP041692">
    <property type="protein sequence ID" value="QDP95812.1"/>
    <property type="molecule type" value="Genomic_DNA"/>
</dbReference>
<sequence>MPTSGSSSSARLSARIGARILRTRAVVRAPIWLYRAGFGFVFGRRLLLLEHIGRRSGVARYVVLEVDGRSTRGGYVVASGFGTRAQWYRNLIKQPEVRIQIGWSGWLPARARQLPDDEAAAVLDRYAEQHPTAWQQLRPIFSETLGADIEVGGTSLPMIALEPR</sequence>
<dbReference type="KEGG" id="mik:FOE78_07785"/>
<dbReference type="InterPro" id="IPR004378">
    <property type="entry name" value="F420H2_quin_Rdtase"/>
</dbReference>
<dbReference type="NCBIfam" id="TIGR00026">
    <property type="entry name" value="hi_GC_TIGR00026"/>
    <property type="match status" value="1"/>
</dbReference>
<reference evidence="1 2" key="1">
    <citation type="submission" date="2019-07" db="EMBL/GenBank/DDBJ databases">
        <title>Microlunatus dokdonensis sp. nov. isolated from the rhizospheric soil of the wild plant Elymus tsukushiensis.</title>
        <authorList>
            <person name="Ghim S.-Y."/>
            <person name="Hwang Y.-J."/>
            <person name="Son J.-S."/>
            <person name="Shin J.-H."/>
        </authorList>
    </citation>
    <scope>NUCLEOTIDE SEQUENCE [LARGE SCALE GENOMIC DNA]</scope>
    <source>
        <strain evidence="1 2">KUDC0627</strain>
    </source>
</reference>
<proteinExistence type="predicted"/>
<organism evidence="1 2">
    <name type="scientific">Microlunatus elymi</name>
    <dbReference type="NCBI Taxonomy" id="2596828"/>
    <lineage>
        <taxon>Bacteria</taxon>
        <taxon>Bacillati</taxon>
        <taxon>Actinomycetota</taxon>
        <taxon>Actinomycetes</taxon>
        <taxon>Propionibacteriales</taxon>
        <taxon>Propionibacteriaceae</taxon>
        <taxon>Microlunatus</taxon>
    </lineage>
</organism>
<dbReference type="Proteomes" id="UP000319263">
    <property type="component" value="Chromosome"/>
</dbReference>
<dbReference type="GO" id="GO:0016491">
    <property type="term" value="F:oxidoreductase activity"/>
    <property type="evidence" value="ECO:0007669"/>
    <property type="project" value="InterPro"/>
</dbReference>
<protein>
    <submittedName>
        <fullName evidence="1">Nitroreductase family deazaflavin-dependent oxidoreductase</fullName>
    </submittedName>
</protein>
<dbReference type="Pfam" id="PF04075">
    <property type="entry name" value="F420H2_quin_red"/>
    <property type="match status" value="1"/>
</dbReference>
<evidence type="ECO:0000313" key="1">
    <source>
        <dbReference type="EMBL" id="QDP95812.1"/>
    </source>
</evidence>
<evidence type="ECO:0000313" key="2">
    <source>
        <dbReference type="Proteomes" id="UP000319263"/>
    </source>
</evidence>
<keyword evidence="2" id="KW-1185">Reference proteome</keyword>
<dbReference type="InterPro" id="IPR012349">
    <property type="entry name" value="Split_barrel_FMN-bd"/>
</dbReference>
<dbReference type="SUPFAM" id="SSF50475">
    <property type="entry name" value="FMN-binding split barrel"/>
    <property type="match status" value="1"/>
</dbReference>
<dbReference type="AlphaFoldDB" id="A0A516PXD8"/>
<dbReference type="OrthoDB" id="163266at2"/>
<name>A0A516PXD8_9ACTN</name>
<gene>
    <name evidence="1" type="ORF">FOE78_07785</name>
</gene>